<protein>
    <submittedName>
        <fullName evidence="1">Uncharacterized protein</fullName>
    </submittedName>
</protein>
<evidence type="ECO:0000313" key="2">
    <source>
        <dbReference type="Proteomes" id="UP001150581"/>
    </source>
</evidence>
<accession>A0ACC1IRJ0</accession>
<organism evidence="1 2">
    <name type="scientific">Kickxella alabastrina</name>
    <dbReference type="NCBI Taxonomy" id="61397"/>
    <lineage>
        <taxon>Eukaryota</taxon>
        <taxon>Fungi</taxon>
        <taxon>Fungi incertae sedis</taxon>
        <taxon>Zoopagomycota</taxon>
        <taxon>Kickxellomycotina</taxon>
        <taxon>Kickxellomycetes</taxon>
        <taxon>Kickxellales</taxon>
        <taxon>Kickxellaceae</taxon>
        <taxon>Kickxella</taxon>
    </lineage>
</organism>
<comment type="caution">
    <text evidence="1">The sequence shown here is derived from an EMBL/GenBank/DDBJ whole genome shotgun (WGS) entry which is preliminary data.</text>
</comment>
<evidence type="ECO:0000313" key="1">
    <source>
        <dbReference type="EMBL" id="KAJ1899471.1"/>
    </source>
</evidence>
<dbReference type="EMBL" id="JANBPG010000150">
    <property type="protein sequence ID" value="KAJ1899471.1"/>
    <property type="molecule type" value="Genomic_DNA"/>
</dbReference>
<reference evidence="1" key="1">
    <citation type="submission" date="2022-07" db="EMBL/GenBank/DDBJ databases">
        <title>Phylogenomic reconstructions and comparative analyses of Kickxellomycotina fungi.</title>
        <authorList>
            <person name="Reynolds N.K."/>
            <person name="Stajich J.E."/>
            <person name="Barry K."/>
            <person name="Grigoriev I.V."/>
            <person name="Crous P."/>
            <person name="Smith M.E."/>
        </authorList>
    </citation>
    <scope>NUCLEOTIDE SEQUENCE</scope>
    <source>
        <strain evidence="1">Benny 63K</strain>
    </source>
</reference>
<keyword evidence="2" id="KW-1185">Reference proteome</keyword>
<sequence>MVATADYDIASSFAAHSPSPDSGKAIVAVADASSAHKYQFIEYRAAASPNHHKNVPPMVTQIIDGLTKRRLLPTDGNSENRSLPTVLLYDDKGLNLFDRITYVPEYYLAECEIDVLKTRTREIVAEIPNDSDVIELGCGSLRKTQLLLDALDQMRSGITYYAIDVMPMPLHSALGTLAEKYKNITFVALCGTYDEVLTHFKKATRRKTLLWLGSSIGNNSRAESIEFLSSITDNALVANDAIIIGMDRKKDPDVIMAAYHDSEGLTNQFELNALSHVNNIISEYTATLKGLIAADSVADDIFDVEKFCYTGDYDEVVGRHSAYLEAREDTMISWPRELAPAVERICGNSSDIAIKRGERIYIESSYKYGKEDFEILAQGSGLVHSAEWSDSRSYYSLNLFRKPRSTMSPRTDVTAAKGANSNFWGSVESRAQNPLHLPLNVMARKQPSTIPRKNEWEHLWSVWDTLSLHIIPRSKLLDRPIDLRHPFIFYLGHLSAFADIHMAAAECTPLTQPESFAQWFERGIDPNMVDPTICHSHSEIPAEWPEVNAILAYRDRVRARITNWIGVHDETSGVVPTADAARHVWMAFEHEAMHIETMLYMAVQMNPAEICSPIVTTFAAYHGAQPRESWISYTGGSNILLGLHNDSEGALKSQMLSSGHVFGWDNEGPSMAVSVKPFSVRTQPITNGEYLRFLKTRLSAGQDDCDNLVPKSWVQLDECGDYTVRTVVGNPSITSTEASLWPVFVSQKQATAYTSWCGKRLPSEAEWTHASRTYHLARALGKSTSTAQNSFGFQTSQSVDAYLSNLLATQGIDASEYTRAAFDLFVPADANIGFAHWHPVPEATAHPPDAYAGDDKENGLPEARFIGNGWEWTSTQFHPFDDFSPSEMYPGYSADFFDPPSTSDADYTHYVVKGASYATHRRMAHRQTFRNWYQRGYPYVLATFRLYRRGMCDLEPELVPLV</sequence>
<name>A0ACC1IRJ0_9FUNG</name>
<dbReference type="Proteomes" id="UP001150581">
    <property type="component" value="Unassembled WGS sequence"/>
</dbReference>
<proteinExistence type="predicted"/>
<gene>
    <name evidence="1" type="ORF">LPJ66_002089</name>
</gene>